<dbReference type="SUPFAM" id="SSF55021">
    <property type="entry name" value="ACT-like"/>
    <property type="match status" value="2"/>
</dbReference>
<dbReference type="InterPro" id="IPR018717">
    <property type="entry name" value="DUF2241"/>
</dbReference>
<evidence type="ECO:0000313" key="3">
    <source>
        <dbReference type="EMBL" id="MCL6684531.1"/>
    </source>
</evidence>
<evidence type="ECO:0000259" key="1">
    <source>
        <dbReference type="Pfam" id="PF10000"/>
    </source>
</evidence>
<evidence type="ECO:0000313" key="4">
    <source>
        <dbReference type="Proteomes" id="UP001165363"/>
    </source>
</evidence>
<proteinExistence type="predicted"/>
<dbReference type="EMBL" id="JAMGBD010000002">
    <property type="protein sequence ID" value="MCL6684531.1"/>
    <property type="molecule type" value="Genomic_DNA"/>
</dbReference>
<organism evidence="3 4">
    <name type="scientific">Sphingomonas alba</name>
    <dbReference type="NCBI Taxonomy" id="2908208"/>
    <lineage>
        <taxon>Bacteria</taxon>
        <taxon>Pseudomonadati</taxon>
        <taxon>Pseudomonadota</taxon>
        <taxon>Alphaproteobacteria</taxon>
        <taxon>Sphingomonadales</taxon>
        <taxon>Sphingomonadaceae</taxon>
        <taxon>Sphingomonas</taxon>
    </lineage>
</organism>
<gene>
    <name evidence="3" type="ORF">LZ536_11560</name>
</gene>
<feature type="domain" description="DUF2241" evidence="1">
    <location>
        <begin position="4"/>
        <end position="54"/>
    </location>
</feature>
<accession>A0ABT0RPE8</accession>
<dbReference type="Proteomes" id="UP001165363">
    <property type="component" value="Unassembled WGS sequence"/>
</dbReference>
<protein>
    <submittedName>
        <fullName evidence="3">ACT domain-containing protein</fullName>
    </submittedName>
</protein>
<keyword evidence="4" id="KW-1185">Reference proteome</keyword>
<dbReference type="InterPro" id="IPR027795">
    <property type="entry name" value="CASTOR_ACT_dom"/>
</dbReference>
<comment type="caution">
    <text evidence="3">The sequence shown here is derived from an EMBL/GenBank/DDBJ whole genome shotgun (WGS) entry which is preliminary data.</text>
</comment>
<dbReference type="InterPro" id="IPR045865">
    <property type="entry name" value="ACT-like_dom_sf"/>
</dbReference>
<feature type="domain" description="CASTOR ACT" evidence="2">
    <location>
        <begin position="60"/>
        <end position="117"/>
    </location>
</feature>
<dbReference type="Gene3D" id="3.30.2130.10">
    <property type="entry name" value="VC0802-like"/>
    <property type="match status" value="1"/>
</dbReference>
<sequence length="120" mass="12869">MNKPGESDLGRLLADLRPALADERYTFEATDRAVLDPGIFALVREKEGLTAIRADPAGEWARISLEVHSSLEAVGLTSAISAILAGAGISANVVAALHHDHIFVQWSRREDALRALNSLA</sequence>
<dbReference type="Pfam" id="PF10000">
    <property type="entry name" value="ACT_3"/>
    <property type="match status" value="1"/>
</dbReference>
<dbReference type="RefSeq" id="WP_249848938.1">
    <property type="nucleotide sequence ID" value="NZ_JAMGBD010000002.1"/>
</dbReference>
<dbReference type="PANTHER" id="PTHR39199:SF1">
    <property type="entry name" value="BLR5128 PROTEIN"/>
    <property type="match status" value="1"/>
</dbReference>
<reference evidence="3" key="1">
    <citation type="submission" date="2022-05" db="EMBL/GenBank/DDBJ databases">
        <authorList>
            <person name="Jo J.-H."/>
            <person name="Im W.-T."/>
        </authorList>
    </citation>
    <scope>NUCLEOTIDE SEQUENCE</scope>
    <source>
        <strain evidence="3">SE158</strain>
    </source>
</reference>
<dbReference type="PANTHER" id="PTHR39199">
    <property type="entry name" value="BLR5128 PROTEIN"/>
    <property type="match status" value="1"/>
</dbReference>
<name>A0ABT0RPE8_9SPHN</name>
<dbReference type="Pfam" id="PF13840">
    <property type="entry name" value="ACT_7"/>
    <property type="match status" value="1"/>
</dbReference>
<evidence type="ECO:0000259" key="2">
    <source>
        <dbReference type="Pfam" id="PF13840"/>
    </source>
</evidence>